<feature type="transmembrane region" description="Helical" evidence="8">
    <location>
        <begin position="52"/>
        <end position="69"/>
    </location>
</feature>
<evidence type="ECO:0000256" key="3">
    <source>
        <dbReference type="ARBA" id="ARBA00022692"/>
    </source>
</evidence>
<evidence type="ECO:0000259" key="9">
    <source>
        <dbReference type="Pfam" id="PF12805"/>
    </source>
</evidence>
<feature type="domain" description="Integral membrane bound transporter" evidence="10">
    <location>
        <begin position="423"/>
        <end position="547"/>
    </location>
</feature>
<feature type="region of interest" description="Disordered" evidence="7">
    <location>
        <begin position="681"/>
        <end position="712"/>
    </location>
</feature>
<dbReference type="InterPro" id="IPR032692">
    <property type="entry name" value="YccS_N"/>
</dbReference>
<evidence type="ECO:0000256" key="5">
    <source>
        <dbReference type="ARBA" id="ARBA00023136"/>
    </source>
</evidence>
<protein>
    <submittedName>
        <fullName evidence="11">FUSC family protein</fullName>
    </submittedName>
</protein>
<dbReference type="Pfam" id="PF13515">
    <property type="entry name" value="FUSC_2"/>
    <property type="match status" value="1"/>
</dbReference>
<feature type="transmembrane region" description="Helical" evidence="8">
    <location>
        <begin position="76"/>
        <end position="96"/>
    </location>
</feature>
<feature type="transmembrane region" description="Helical" evidence="8">
    <location>
        <begin position="102"/>
        <end position="120"/>
    </location>
</feature>
<feature type="transmembrane region" description="Helical" evidence="8">
    <location>
        <begin position="150"/>
        <end position="170"/>
    </location>
</feature>
<feature type="transmembrane region" description="Helical" evidence="8">
    <location>
        <begin position="535"/>
        <end position="555"/>
    </location>
</feature>
<feature type="transmembrane region" description="Helical" evidence="8">
    <location>
        <begin position="466"/>
        <end position="491"/>
    </location>
</feature>
<dbReference type="InterPro" id="IPR049453">
    <property type="entry name" value="Memb_transporter_dom"/>
</dbReference>
<evidence type="ECO:0000313" key="12">
    <source>
        <dbReference type="Proteomes" id="UP000663903"/>
    </source>
</evidence>
<dbReference type="GO" id="GO:0005886">
    <property type="term" value="C:plasma membrane"/>
    <property type="evidence" value="ECO:0007669"/>
    <property type="project" value="UniProtKB-SubCell"/>
</dbReference>
<accession>A0A975CME4</accession>
<keyword evidence="4 8" id="KW-1133">Transmembrane helix</keyword>
<evidence type="ECO:0000256" key="4">
    <source>
        <dbReference type="ARBA" id="ARBA00022989"/>
    </source>
</evidence>
<evidence type="ECO:0000256" key="8">
    <source>
        <dbReference type="SAM" id="Phobius"/>
    </source>
</evidence>
<evidence type="ECO:0000256" key="2">
    <source>
        <dbReference type="ARBA" id="ARBA00022475"/>
    </source>
</evidence>
<dbReference type="PANTHER" id="PTHR30509:SF9">
    <property type="entry name" value="MULTIDRUG RESISTANCE PROTEIN MDTO"/>
    <property type="match status" value="1"/>
</dbReference>
<comment type="similarity">
    <text evidence="6">Belongs to the YccS/YhfK family.</text>
</comment>
<feature type="transmembrane region" description="Helical" evidence="8">
    <location>
        <begin position="21"/>
        <end position="46"/>
    </location>
</feature>
<organism evidence="11 12">
    <name type="scientific">Ottowia testudinis</name>
    <dbReference type="NCBI Taxonomy" id="2816950"/>
    <lineage>
        <taxon>Bacteria</taxon>
        <taxon>Pseudomonadati</taxon>
        <taxon>Pseudomonadota</taxon>
        <taxon>Betaproteobacteria</taxon>
        <taxon>Burkholderiales</taxon>
        <taxon>Comamonadaceae</taxon>
        <taxon>Ottowia</taxon>
    </lineage>
</organism>
<dbReference type="Proteomes" id="UP000663903">
    <property type="component" value="Chromosome"/>
</dbReference>
<proteinExistence type="inferred from homology"/>
<reference evidence="11" key="1">
    <citation type="submission" date="2021-03" db="EMBL/GenBank/DDBJ databases">
        <title>Ottowia sp. 27C isolated from the cloaca of a Giant Asian pond turtle (Heosemys grandis).</title>
        <authorList>
            <person name="Spergser J."/>
            <person name="Busse H.-J."/>
        </authorList>
    </citation>
    <scope>NUCLEOTIDE SEQUENCE</scope>
    <source>
        <strain evidence="11">27C</strain>
    </source>
</reference>
<evidence type="ECO:0000313" key="11">
    <source>
        <dbReference type="EMBL" id="QTD46859.1"/>
    </source>
</evidence>
<dbReference type="KEGG" id="otd:J1M35_08315"/>
<feature type="transmembrane region" description="Helical" evidence="8">
    <location>
        <begin position="127"/>
        <end position="144"/>
    </location>
</feature>
<keyword evidence="3 8" id="KW-0812">Transmembrane</keyword>
<evidence type="ECO:0000259" key="10">
    <source>
        <dbReference type="Pfam" id="PF13515"/>
    </source>
</evidence>
<dbReference type="EMBL" id="CP071796">
    <property type="protein sequence ID" value="QTD46859.1"/>
    <property type="molecule type" value="Genomic_DNA"/>
</dbReference>
<feature type="domain" description="Integral membrane protein YccS N-terminal" evidence="9">
    <location>
        <begin position="91"/>
        <end position="323"/>
    </location>
</feature>
<dbReference type="Pfam" id="PF12805">
    <property type="entry name" value="FUSC-like"/>
    <property type="match status" value="1"/>
</dbReference>
<feature type="transmembrane region" description="Helical" evidence="8">
    <location>
        <begin position="503"/>
        <end position="523"/>
    </location>
</feature>
<sequence>MNAELLTRWLGAARSERWRRVLLSDYVLNGASCALGMFMVSAIVHLVFGTDAAANATVGVIAALAPDLAGPRRGKLATIVVAPLIGVPLFLAVQLLRGHPVGLGMFLVPATFIAFLVMAWGKRGAPVAIGVMLVMVFSMSTPVAPDAGQALARTFYCALGCALYVVYAVAANQLLNARYRTQLTADLLLAVAALLRAHARRVAAAPGAASGDPAASLGDLLKRQAALADQLQATRDVVLEAPRTPRRQMLAGMLIVVLEMRDHLVASELDLDRVRQAAGHAHALGEIAAIYRDMAADIDRLADALLLHQTPAPAADHQERLAALRLAAGEANAGHAPDGGEAMRAALLRGVAYRARHQSNAVRQLTALARGEAAPDLAVVRASWRLFVSPTDWSPQPFLTIWHWRQPALRHAVRAALAVGCGYAIATSLPWGSHDYWVLLTIVVVLRGSLAQTLERRNQRVAGTVIGSFLATGFLALRPSTLAMVLAATVAQGVAHGFALRRYTITAVAASVLGLVQSHMLYAGTSPTFALLERIGDTLLGAGVAWAFAYVLPSWERGQLTGLVRRVLRALDQHAAQSLSLARIDEIDTEPELTWRLARREAYDALSALVQATERALAEPRAVQPPLALLEQLQGQSYQLLGQLSAVRSMLLLRRNQLKLDAIAQPLEQSAARIHATLTMPSAESAPPTAADGKDLPPEGTLRAVPEDLPDPFEQDISPWVLRRLALAERLAERVRRNAGQIKQQLAGPVDAA</sequence>
<name>A0A975CME4_9BURK</name>
<gene>
    <name evidence="11" type="ORF">J1M35_08315</name>
</gene>
<evidence type="ECO:0000256" key="1">
    <source>
        <dbReference type="ARBA" id="ARBA00004651"/>
    </source>
</evidence>
<evidence type="ECO:0000256" key="6">
    <source>
        <dbReference type="ARBA" id="ARBA00043993"/>
    </source>
</evidence>
<keyword evidence="2" id="KW-1003">Cell membrane</keyword>
<keyword evidence="12" id="KW-1185">Reference proteome</keyword>
<dbReference type="RefSeq" id="WP_208010756.1">
    <property type="nucleotide sequence ID" value="NZ_CP071796.1"/>
</dbReference>
<keyword evidence="5 8" id="KW-0472">Membrane</keyword>
<comment type="subcellular location">
    <subcellularLocation>
        <location evidence="1">Cell membrane</location>
        <topology evidence="1">Multi-pass membrane protein</topology>
    </subcellularLocation>
</comment>
<dbReference type="AlphaFoldDB" id="A0A975CME4"/>
<evidence type="ECO:0000256" key="7">
    <source>
        <dbReference type="SAM" id="MobiDB-lite"/>
    </source>
</evidence>
<dbReference type="PANTHER" id="PTHR30509">
    <property type="entry name" value="P-HYDROXYBENZOIC ACID EFFLUX PUMP SUBUNIT-RELATED"/>
    <property type="match status" value="1"/>
</dbReference>